<sequence>MIELSTTIAMVLLGLAMAMTIIRIIVGPSLADRILGLDLLSTVSVAFIAVFAIRTGLYQNIDIAVALTLLAFLSTAAFARYLLPRWHRQ</sequence>
<keyword evidence="6 8" id="KW-1133">Transmembrane helix</keyword>
<evidence type="ECO:0000313" key="9">
    <source>
        <dbReference type="EMBL" id="MBI4923867.1"/>
    </source>
</evidence>
<dbReference type="AlphaFoldDB" id="A0A933L678"/>
<protein>
    <submittedName>
        <fullName evidence="9">Cation:proton antiporter</fullName>
    </submittedName>
</protein>
<name>A0A933L678_9HYPH</name>
<dbReference type="Pfam" id="PF04066">
    <property type="entry name" value="MrpF_PhaF"/>
    <property type="match status" value="1"/>
</dbReference>
<dbReference type="InterPro" id="IPR007208">
    <property type="entry name" value="MrpF/PhaF-like"/>
</dbReference>
<dbReference type="EMBL" id="JACRAF010000064">
    <property type="protein sequence ID" value="MBI4923867.1"/>
    <property type="molecule type" value="Genomic_DNA"/>
</dbReference>
<evidence type="ECO:0000256" key="1">
    <source>
        <dbReference type="ARBA" id="ARBA00004651"/>
    </source>
</evidence>
<evidence type="ECO:0000256" key="4">
    <source>
        <dbReference type="ARBA" id="ARBA00022475"/>
    </source>
</evidence>
<comment type="subcellular location">
    <subcellularLocation>
        <location evidence="1">Cell membrane</location>
        <topology evidence="1">Multi-pass membrane protein</topology>
    </subcellularLocation>
</comment>
<keyword evidence="7 8" id="KW-0472">Membrane</keyword>
<dbReference type="Proteomes" id="UP000782610">
    <property type="component" value="Unassembled WGS sequence"/>
</dbReference>
<keyword evidence="3" id="KW-0813">Transport</keyword>
<evidence type="ECO:0000256" key="3">
    <source>
        <dbReference type="ARBA" id="ARBA00022448"/>
    </source>
</evidence>
<reference evidence="9" key="1">
    <citation type="submission" date="2020-07" db="EMBL/GenBank/DDBJ databases">
        <title>Huge and variable diversity of episymbiotic CPR bacteria and DPANN archaea in groundwater ecosystems.</title>
        <authorList>
            <person name="He C.Y."/>
            <person name="Keren R."/>
            <person name="Whittaker M."/>
            <person name="Farag I.F."/>
            <person name="Doudna J."/>
            <person name="Cate J.H.D."/>
            <person name="Banfield J.F."/>
        </authorList>
    </citation>
    <scope>NUCLEOTIDE SEQUENCE</scope>
    <source>
        <strain evidence="9">NC_groundwater_1586_Pr3_B-0.1um_66_15</strain>
    </source>
</reference>
<evidence type="ECO:0000256" key="8">
    <source>
        <dbReference type="SAM" id="Phobius"/>
    </source>
</evidence>
<feature type="transmembrane region" description="Helical" evidence="8">
    <location>
        <begin position="6"/>
        <end position="25"/>
    </location>
</feature>
<evidence type="ECO:0000256" key="5">
    <source>
        <dbReference type="ARBA" id="ARBA00022692"/>
    </source>
</evidence>
<keyword evidence="5 8" id="KW-0812">Transmembrane</keyword>
<feature type="transmembrane region" description="Helical" evidence="8">
    <location>
        <begin position="63"/>
        <end position="83"/>
    </location>
</feature>
<evidence type="ECO:0000313" key="10">
    <source>
        <dbReference type="Proteomes" id="UP000782610"/>
    </source>
</evidence>
<dbReference type="PANTHER" id="PTHR34702:SF1">
    <property type="entry name" value="NA(+)_H(+) ANTIPORTER SUBUNIT F"/>
    <property type="match status" value="1"/>
</dbReference>
<dbReference type="PANTHER" id="PTHR34702">
    <property type="entry name" value="NA(+)/H(+) ANTIPORTER SUBUNIT F1"/>
    <property type="match status" value="1"/>
</dbReference>
<comment type="caution">
    <text evidence="9">The sequence shown here is derived from an EMBL/GenBank/DDBJ whole genome shotgun (WGS) entry which is preliminary data.</text>
</comment>
<comment type="similarity">
    <text evidence="2">Belongs to the CPA3 antiporters (TC 2.A.63) subunit F family.</text>
</comment>
<feature type="transmembrane region" description="Helical" evidence="8">
    <location>
        <begin position="37"/>
        <end position="57"/>
    </location>
</feature>
<evidence type="ECO:0000256" key="7">
    <source>
        <dbReference type="ARBA" id="ARBA00023136"/>
    </source>
</evidence>
<organism evidence="9 10">
    <name type="scientific">Devosia nanyangense</name>
    <dbReference type="NCBI Taxonomy" id="1228055"/>
    <lineage>
        <taxon>Bacteria</taxon>
        <taxon>Pseudomonadati</taxon>
        <taxon>Pseudomonadota</taxon>
        <taxon>Alphaproteobacteria</taxon>
        <taxon>Hyphomicrobiales</taxon>
        <taxon>Devosiaceae</taxon>
        <taxon>Devosia</taxon>
    </lineage>
</organism>
<gene>
    <name evidence="9" type="ORF">HY834_19205</name>
</gene>
<dbReference type="GO" id="GO:0015385">
    <property type="term" value="F:sodium:proton antiporter activity"/>
    <property type="evidence" value="ECO:0007669"/>
    <property type="project" value="TreeGrafter"/>
</dbReference>
<dbReference type="GO" id="GO:0005886">
    <property type="term" value="C:plasma membrane"/>
    <property type="evidence" value="ECO:0007669"/>
    <property type="project" value="UniProtKB-SubCell"/>
</dbReference>
<evidence type="ECO:0000256" key="6">
    <source>
        <dbReference type="ARBA" id="ARBA00022989"/>
    </source>
</evidence>
<keyword evidence="4" id="KW-1003">Cell membrane</keyword>
<evidence type="ECO:0000256" key="2">
    <source>
        <dbReference type="ARBA" id="ARBA00009212"/>
    </source>
</evidence>
<accession>A0A933L678</accession>
<proteinExistence type="inferred from homology"/>